<accession>A0A381XAZ8</accession>
<reference evidence="1" key="1">
    <citation type="submission" date="2018-05" db="EMBL/GenBank/DDBJ databases">
        <authorList>
            <person name="Lanie J.A."/>
            <person name="Ng W.-L."/>
            <person name="Kazmierczak K.M."/>
            <person name="Andrzejewski T.M."/>
            <person name="Davidsen T.M."/>
            <person name="Wayne K.J."/>
            <person name="Tettelin H."/>
            <person name="Glass J.I."/>
            <person name="Rusch D."/>
            <person name="Podicherti R."/>
            <person name="Tsui H.-C.T."/>
            <person name="Winkler M.E."/>
        </authorList>
    </citation>
    <scope>NUCLEOTIDE SEQUENCE</scope>
</reference>
<dbReference type="EMBL" id="UINC01014517">
    <property type="protein sequence ID" value="SVA61868.1"/>
    <property type="molecule type" value="Genomic_DNA"/>
</dbReference>
<evidence type="ECO:0000313" key="1">
    <source>
        <dbReference type="EMBL" id="SVA61868.1"/>
    </source>
</evidence>
<name>A0A381XAZ8_9ZZZZ</name>
<protein>
    <submittedName>
        <fullName evidence="1">Uncharacterized protein</fullName>
    </submittedName>
</protein>
<proteinExistence type="predicted"/>
<gene>
    <name evidence="1" type="ORF">METZ01_LOCUS114722</name>
</gene>
<feature type="non-terminal residue" evidence="1">
    <location>
        <position position="1"/>
    </location>
</feature>
<sequence>EQNKPKILVGNPPPKSTWNCLKKYCHELKLGLFEYTF</sequence>
<dbReference type="AlphaFoldDB" id="A0A381XAZ8"/>
<organism evidence="1">
    <name type="scientific">marine metagenome</name>
    <dbReference type="NCBI Taxonomy" id="408172"/>
    <lineage>
        <taxon>unclassified sequences</taxon>
        <taxon>metagenomes</taxon>
        <taxon>ecological metagenomes</taxon>
    </lineage>
</organism>